<keyword evidence="4" id="KW-0342">GTP-binding</keyword>
<proteinExistence type="predicted"/>
<dbReference type="AlphaFoldDB" id="A0A317KZ13"/>
<dbReference type="GO" id="GO:0005525">
    <property type="term" value="F:GTP binding"/>
    <property type="evidence" value="ECO:0007669"/>
    <property type="project" value="UniProtKB-KW"/>
</dbReference>
<evidence type="ECO:0000256" key="3">
    <source>
        <dbReference type="ARBA" id="ARBA00022801"/>
    </source>
</evidence>
<dbReference type="InterPro" id="IPR045063">
    <property type="entry name" value="Dynamin_N"/>
</dbReference>
<gene>
    <name evidence="8" type="ORF">DLJ74_10065</name>
</gene>
<reference evidence="8 9" key="1">
    <citation type="submission" date="2018-05" db="EMBL/GenBank/DDBJ databases">
        <title>Genomic analysis of Gracilibacillus dipsosauri DD1 reveals novel features of a salt-tolerant amylase.</title>
        <authorList>
            <person name="Deutch C.E."/>
            <person name="Yang S."/>
        </authorList>
    </citation>
    <scope>NUCLEOTIDE SEQUENCE [LARGE SCALE GENOMIC DNA]</scope>
    <source>
        <strain evidence="8 9">DD1</strain>
    </source>
</reference>
<dbReference type="GO" id="GO:0008053">
    <property type="term" value="P:mitochondrial fusion"/>
    <property type="evidence" value="ECO:0007669"/>
    <property type="project" value="TreeGrafter"/>
</dbReference>
<feature type="domain" description="Dynamin N-terminal" evidence="7">
    <location>
        <begin position="624"/>
        <end position="845"/>
    </location>
</feature>
<dbReference type="Pfam" id="PF00350">
    <property type="entry name" value="Dynamin_N"/>
    <property type="match status" value="2"/>
</dbReference>
<evidence type="ECO:0000256" key="2">
    <source>
        <dbReference type="ARBA" id="ARBA00022741"/>
    </source>
</evidence>
<evidence type="ECO:0000259" key="7">
    <source>
        <dbReference type="Pfam" id="PF00350"/>
    </source>
</evidence>
<dbReference type="InterPro" id="IPR027417">
    <property type="entry name" value="P-loop_NTPase"/>
</dbReference>
<evidence type="ECO:0000256" key="4">
    <source>
        <dbReference type="ARBA" id="ARBA00023134"/>
    </source>
</evidence>
<dbReference type="OrthoDB" id="5477114at2"/>
<dbReference type="SUPFAM" id="SSF52540">
    <property type="entry name" value="P-loop containing nucleoside triphosphate hydrolases"/>
    <property type="match status" value="2"/>
</dbReference>
<comment type="caution">
    <text evidence="8">The sequence shown here is derived from an EMBL/GenBank/DDBJ whole genome shotgun (WGS) entry which is preliminary data.</text>
</comment>
<comment type="subcellular location">
    <subcellularLocation>
        <location evidence="1">Membrane</location>
    </subcellularLocation>
</comment>
<keyword evidence="2" id="KW-0547">Nucleotide-binding</keyword>
<keyword evidence="9" id="KW-1185">Reference proteome</keyword>
<sequence>MGTTTVRSYELEQMVGLYCYFDQHEQLERKEKMVDFYQKKEKQMQHICFCGHFSAGKSTILNHLLDEALLPQSPIPTSANIVEIKRGEDAYIIHFTEQKPVRLDSSISLSELHALCRDGEEICKVEIIKNNTDLPPQVTLMDTPGIDAADDADRILTESALHVVDFLYYVMDYNHVQSEVNASFLKHLEALNKPYAVIINQMDKHKEEEISFDDFKSSLEKVFQQWGIQPTDVFFTSLKEEQAWTDNQWSSLQTNIQQKMVQPCQELVDQTSYHGINHIIQESIAEKQEEMDQKLTELEDELGAIEIQDDRSKQELQSKKADLITAKNDVESTYRKMVEQTLKNAPLMPFELRELAKDMLQAYEPTFKIGLFKSKQKTELERTRRLEAFYQALQKQVETTLEWKLRDKVTEFLLPYTSTALNESIFDKQFSQEQLVEQMNDNVRTTGEYVLVYTDKLANQLKKLYRQYYKDKWHEKSNEIFREFNEKIDQLDKRIKVLEQSQKIKQEIQAEKLAFMHYKNELEEHLSSDFRIDQRQIEAFQRTLTEREQIKKLMKKEWNFQDTEDGHINENVPPLKKNARYQMESTLEDVEWLVEHTKEIDSLKPFIKEIMEKRERLENRHFTIALFGAFSAGKSSFANALMGERVLPVSPNPTTAAINKISPPNEEFQHKEVYVHLKSEGELIADITSILGEVAFQNLDEVEKWIHKHKIDKLQIEDQHKTFLHAFYTGLPNLKNKIGSSFKIHFDQFANYVREEQISCFVKEMELYYDCPLTRQHITLVDTPGADSVNARHTELAFSYIKNADAILFVTYYNHPFSRPDKAFLEKLGSVKDAFQLDKMFFIVNAMDLAKDQTEVNLVTDYVKTQLKSFDIHHPRMYPVSSQQALQLKKEGQTTTPSGMKAFESSFYSFITEELTQLSMQSIYTDISRIHALVTKWLELSHSDQTKREAFLAKNENNQAQMHHIIEQRNTSTYFQSIEQKLEKQCFYVMQRFMIQFIDMFRDFISPGSIQSNGRKGKEELVIAIKELNKQINERMKYELEAILIRINAFWNVEWKQWRNEINRQLQKVDSSFSLSELEEMSVEEANLFQKIDLEDKTVQGFAHIFKDTKTFFAQNDRDKLEEELKQVFSKQWQEEFSRIQSALKDHYAQLWIKEDQQVWANYSNEVSTYFENVKKGLTDNFENIELLEKLNQELMNRTNG</sequence>
<keyword evidence="5" id="KW-0472">Membrane</keyword>
<dbReference type="Gene3D" id="3.40.50.300">
    <property type="entry name" value="P-loop containing nucleotide triphosphate hydrolases"/>
    <property type="match status" value="2"/>
</dbReference>
<evidence type="ECO:0000313" key="8">
    <source>
        <dbReference type="EMBL" id="PWU68757.1"/>
    </source>
</evidence>
<name>A0A317KZ13_9BACI</name>
<evidence type="ECO:0000256" key="6">
    <source>
        <dbReference type="SAM" id="Coils"/>
    </source>
</evidence>
<dbReference type="Proteomes" id="UP000245624">
    <property type="component" value="Unassembled WGS sequence"/>
</dbReference>
<evidence type="ECO:0000256" key="1">
    <source>
        <dbReference type="ARBA" id="ARBA00004370"/>
    </source>
</evidence>
<evidence type="ECO:0000256" key="5">
    <source>
        <dbReference type="ARBA" id="ARBA00023136"/>
    </source>
</evidence>
<keyword evidence="6" id="KW-0175">Coiled coil</keyword>
<dbReference type="InterPro" id="IPR027094">
    <property type="entry name" value="Mitofusin_fam"/>
</dbReference>
<accession>A0A317KZ13</accession>
<feature type="coiled-coil region" evidence="6">
    <location>
        <begin position="281"/>
        <end position="333"/>
    </location>
</feature>
<dbReference type="GO" id="GO:0016020">
    <property type="term" value="C:membrane"/>
    <property type="evidence" value="ECO:0007669"/>
    <property type="project" value="UniProtKB-SubCell"/>
</dbReference>
<dbReference type="EMBL" id="QGTD01000008">
    <property type="protein sequence ID" value="PWU68757.1"/>
    <property type="molecule type" value="Genomic_DNA"/>
</dbReference>
<dbReference type="PANTHER" id="PTHR10465:SF0">
    <property type="entry name" value="SARCALUMENIN"/>
    <property type="match status" value="1"/>
</dbReference>
<dbReference type="CDD" id="cd09912">
    <property type="entry name" value="DLP_2"/>
    <property type="match status" value="2"/>
</dbReference>
<keyword evidence="3" id="KW-0378">Hydrolase</keyword>
<dbReference type="PANTHER" id="PTHR10465">
    <property type="entry name" value="TRANSMEMBRANE GTPASE FZO1"/>
    <property type="match status" value="1"/>
</dbReference>
<feature type="domain" description="Dynamin N-terminal" evidence="7">
    <location>
        <begin position="47"/>
        <end position="201"/>
    </location>
</feature>
<dbReference type="RefSeq" id="WP_109984356.1">
    <property type="nucleotide sequence ID" value="NZ_QGTD01000008.1"/>
</dbReference>
<dbReference type="GO" id="GO:0003924">
    <property type="term" value="F:GTPase activity"/>
    <property type="evidence" value="ECO:0007669"/>
    <property type="project" value="InterPro"/>
</dbReference>
<evidence type="ECO:0000313" key="9">
    <source>
        <dbReference type="Proteomes" id="UP000245624"/>
    </source>
</evidence>
<organism evidence="8 9">
    <name type="scientific">Gracilibacillus dipsosauri</name>
    <dbReference type="NCBI Taxonomy" id="178340"/>
    <lineage>
        <taxon>Bacteria</taxon>
        <taxon>Bacillati</taxon>
        <taxon>Bacillota</taxon>
        <taxon>Bacilli</taxon>
        <taxon>Bacillales</taxon>
        <taxon>Bacillaceae</taxon>
        <taxon>Gracilibacillus</taxon>
    </lineage>
</organism>
<protein>
    <recommendedName>
        <fullName evidence="7">Dynamin N-terminal domain-containing protein</fullName>
    </recommendedName>
</protein>